<dbReference type="Proteomes" id="UP000703269">
    <property type="component" value="Unassembled WGS sequence"/>
</dbReference>
<feature type="region of interest" description="Disordered" evidence="1">
    <location>
        <begin position="1"/>
        <end position="56"/>
    </location>
</feature>
<dbReference type="OrthoDB" id="420564at2759"/>
<keyword evidence="3" id="KW-1185">Reference proteome</keyword>
<reference evidence="2 3" key="1">
    <citation type="submission" date="2021-08" db="EMBL/GenBank/DDBJ databases">
        <title>Draft Genome Sequence of Phanerochaete sordida strain YK-624.</title>
        <authorList>
            <person name="Mori T."/>
            <person name="Dohra H."/>
            <person name="Suzuki T."/>
            <person name="Kawagishi H."/>
            <person name="Hirai H."/>
        </authorList>
    </citation>
    <scope>NUCLEOTIDE SEQUENCE [LARGE SCALE GENOMIC DNA]</scope>
    <source>
        <strain evidence="2 3">YK-624</strain>
    </source>
</reference>
<dbReference type="EMBL" id="BPQB01000027">
    <property type="protein sequence ID" value="GJE92536.1"/>
    <property type="molecule type" value="Genomic_DNA"/>
</dbReference>
<organism evidence="2 3">
    <name type="scientific">Phanerochaete sordida</name>
    <dbReference type="NCBI Taxonomy" id="48140"/>
    <lineage>
        <taxon>Eukaryota</taxon>
        <taxon>Fungi</taxon>
        <taxon>Dikarya</taxon>
        <taxon>Basidiomycota</taxon>
        <taxon>Agaricomycotina</taxon>
        <taxon>Agaricomycetes</taxon>
        <taxon>Polyporales</taxon>
        <taxon>Phanerochaetaceae</taxon>
        <taxon>Phanerochaete</taxon>
    </lineage>
</organism>
<gene>
    <name evidence="2" type="ORF">PsYK624_086910</name>
</gene>
<evidence type="ECO:0000313" key="3">
    <source>
        <dbReference type="Proteomes" id="UP000703269"/>
    </source>
</evidence>
<comment type="caution">
    <text evidence="2">The sequence shown here is derived from an EMBL/GenBank/DDBJ whole genome shotgun (WGS) entry which is preliminary data.</text>
</comment>
<protein>
    <submittedName>
        <fullName evidence="2">Uncharacterized protein</fullName>
    </submittedName>
</protein>
<name>A0A9P3GD20_9APHY</name>
<proteinExistence type="predicted"/>
<dbReference type="AlphaFoldDB" id="A0A9P3GD20"/>
<accession>A0A9P3GD20</accession>
<evidence type="ECO:0000313" key="2">
    <source>
        <dbReference type="EMBL" id="GJE92536.1"/>
    </source>
</evidence>
<sequence>MSSEPLWRTRPPSSMSESASERTSSTLSDGPFRGRYYYKGRGSSTQGRPSVARTPGASILQGLYPSTIQTIEKPSDVPGSDDVVIDDVQYVVSYSWAESDEPMILVPGSPRLWRSDLAFPFSVPRDSGITFVYPNSHL</sequence>
<evidence type="ECO:0000256" key="1">
    <source>
        <dbReference type="SAM" id="MobiDB-lite"/>
    </source>
</evidence>
<feature type="compositionally biased region" description="Low complexity" evidence="1">
    <location>
        <begin position="10"/>
        <end position="28"/>
    </location>
</feature>